<organism evidence="1">
    <name type="scientific">Harvfovirus sp</name>
    <dbReference type="NCBI Taxonomy" id="2487768"/>
    <lineage>
        <taxon>Viruses</taxon>
        <taxon>Varidnaviria</taxon>
        <taxon>Bamfordvirae</taxon>
        <taxon>Nucleocytoviricota</taxon>
        <taxon>Megaviricetes</taxon>
        <taxon>Imitervirales</taxon>
        <taxon>Mimiviridae</taxon>
        <taxon>Klosneuvirinae</taxon>
    </lineage>
</organism>
<proteinExistence type="predicted"/>
<evidence type="ECO:0000313" key="1">
    <source>
        <dbReference type="EMBL" id="AYV80800.1"/>
    </source>
</evidence>
<reference evidence="1" key="1">
    <citation type="submission" date="2018-10" db="EMBL/GenBank/DDBJ databases">
        <title>Hidden diversity of soil giant viruses.</title>
        <authorList>
            <person name="Schulz F."/>
            <person name="Alteio L."/>
            <person name="Goudeau D."/>
            <person name="Ryan E.M."/>
            <person name="Malmstrom R.R."/>
            <person name="Blanchard J."/>
            <person name="Woyke T."/>
        </authorList>
    </citation>
    <scope>NUCLEOTIDE SEQUENCE</scope>
    <source>
        <strain evidence="1">HAV1</strain>
    </source>
</reference>
<sequence length="361" mass="40558">MAARTKKEELASLQESFGFGEGKVEPAVLSKNIPNDVRWIRQNVVISVKDLMIILGKLGDKMWSGDVKGVRDICLGLYANIVERGWPANRDLVCKFSEILRFAAINGFVNVIYALRRLGFTLGKNLYAYSRAIQAGASSNQREVVEYFLTIGMPRNGPLLLAACRCGVDVDEESDKKRAGLIEMIFADGTIFFPDAVLFGRSLEESVNAELVHVVEYLIKNILKHARFVHGEESDIMLQSIFERACGNNNVKIVRIFLAEIRKLEVKKCLEKATCAMGVDLFDELIVYVKRLDVIDKSFMMVHVNGPWNFMRCVSLQNRGVVLGEIKGFGIDDFRERLVGLKLRLAVIVPAVLAQIMIEYC</sequence>
<gene>
    <name evidence="1" type="ORF">Harvfovirus6_50</name>
</gene>
<dbReference type="EMBL" id="MK072248">
    <property type="protein sequence ID" value="AYV80800.1"/>
    <property type="molecule type" value="Genomic_DNA"/>
</dbReference>
<accession>A0A3G5A0Y5</accession>
<protein>
    <submittedName>
        <fullName evidence="1">Uncharacterized protein</fullName>
    </submittedName>
</protein>
<name>A0A3G5A0Y5_9VIRU</name>